<gene>
    <name evidence="7" type="ORF">B1813_05055</name>
</gene>
<dbReference type="PROSITE" id="PS50893">
    <property type="entry name" value="ABC_TRANSPORTER_2"/>
    <property type="match status" value="1"/>
</dbReference>
<dbReference type="Gene3D" id="3.40.50.300">
    <property type="entry name" value="P-loop containing nucleotide triphosphate hydrolases"/>
    <property type="match status" value="1"/>
</dbReference>
<keyword evidence="8" id="KW-1185">Reference proteome</keyword>
<dbReference type="SMART" id="SM00382">
    <property type="entry name" value="AAA"/>
    <property type="match status" value="1"/>
</dbReference>
<evidence type="ECO:0000259" key="6">
    <source>
        <dbReference type="PROSITE" id="PS50893"/>
    </source>
</evidence>
<dbReference type="SUPFAM" id="SSF52540">
    <property type="entry name" value="P-loop containing nucleoside triphosphate hydrolases"/>
    <property type="match status" value="1"/>
</dbReference>
<comment type="similarity">
    <text evidence="1">Belongs to the ABC transporter superfamily.</text>
</comment>
<dbReference type="GO" id="GO:0005524">
    <property type="term" value="F:ATP binding"/>
    <property type="evidence" value="ECO:0007669"/>
    <property type="project" value="UniProtKB-KW"/>
</dbReference>
<organism evidence="7 8">
    <name type="scientific">Saccharomonospora piscinae</name>
    <dbReference type="NCBI Taxonomy" id="687388"/>
    <lineage>
        <taxon>Bacteria</taxon>
        <taxon>Bacillati</taxon>
        <taxon>Actinomycetota</taxon>
        <taxon>Actinomycetes</taxon>
        <taxon>Pseudonocardiales</taxon>
        <taxon>Pseudonocardiaceae</taxon>
        <taxon>Saccharomonospora</taxon>
    </lineage>
</organism>
<dbReference type="GO" id="GO:0015658">
    <property type="term" value="F:branched-chain amino acid transmembrane transporter activity"/>
    <property type="evidence" value="ECO:0007669"/>
    <property type="project" value="TreeGrafter"/>
</dbReference>
<comment type="caution">
    <text evidence="7">The sequence shown here is derived from an EMBL/GenBank/DDBJ whole genome shotgun (WGS) entry which is preliminary data.</text>
</comment>
<evidence type="ECO:0000256" key="4">
    <source>
        <dbReference type="ARBA" id="ARBA00022840"/>
    </source>
</evidence>
<evidence type="ECO:0000313" key="8">
    <source>
        <dbReference type="Proteomes" id="UP000192591"/>
    </source>
</evidence>
<sequence length="262" mass="27182">MNSTLDDPPTERPETGLRIRGLTARYGPVLALDEVDLTAPRGQITAVLGANGAGKTTLLRVVSGLLRPSGGEVLLGSRNLTDSAAEDVARAGVAQVPEGRGVITELTVEENLRLGALLGATRSRAAGDGTPAAPPVPVSDLPDVFALFPSLERRRRQSAHSLSGGERQMLVLGRALLSAPEVLLLDEPSLGLAPKVVARIFAVLRELVDAGGLAVLLVEQNARSALSIADTGVVLNLGRVVACSDASALAADDELRHAYLGF</sequence>
<dbReference type="RefSeq" id="WP_081190807.1">
    <property type="nucleotide sequence ID" value="NZ_MWIH01000003.1"/>
</dbReference>
<evidence type="ECO:0000256" key="1">
    <source>
        <dbReference type="ARBA" id="ARBA00005417"/>
    </source>
</evidence>
<keyword evidence="4 7" id="KW-0067">ATP-binding</keyword>
<accession>A0A1V9AA29</accession>
<dbReference type="CDD" id="cd03224">
    <property type="entry name" value="ABC_TM1139_LivF_branched"/>
    <property type="match status" value="1"/>
</dbReference>
<dbReference type="PANTHER" id="PTHR43820">
    <property type="entry name" value="HIGH-AFFINITY BRANCHED-CHAIN AMINO ACID TRANSPORT ATP-BINDING PROTEIN LIVF"/>
    <property type="match status" value="1"/>
</dbReference>
<evidence type="ECO:0000256" key="2">
    <source>
        <dbReference type="ARBA" id="ARBA00022448"/>
    </source>
</evidence>
<dbReference type="STRING" id="1962155.B1813_05055"/>
<evidence type="ECO:0000256" key="3">
    <source>
        <dbReference type="ARBA" id="ARBA00022741"/>
    </source>
</evidence>
<protein>
    <submittedName>
        <fullName evidence="7">ABC transporter ATP-binding protein</fullName>
    </submittedName>
</protein>
<keyword evidence="2" id="KW-0813">Transport</keyword>
<reference evidence="7 8" key="1">
    <citation type="submission" date="2017-02" db="EMBL/GenBank/DDBJ databases">
        <title>Draft genome of Saccharomonospora sp. 154.</title>
        <authorList>
            <person name="Alonso-Carmona G.S."/>
            <person name="De La Haba R."/>
            <person name="Vera-Gargallo B."/>
            <person name="Sandoval-Trujillo A.H."/>
            <person name="Ramirez-Duran N."/>
            <person name="Ventosa A."/>
        </authorList>
    </citation>
    <scope>NUCLEOTIDE SEQUENCE [LARGE SCALE GENOMIC DNA]</scope>
    <source>
        <strain evidence="7 8">LRS4.154</strain>
    </source>
</reference>
<feature type="domain" description="ABC transporter" evidence="6">
    <location>
        <begin position="17"/>
        <end position="262"/>
    </location>
</feature>
<dbReference type="InterPro" id="IPR027417">
    <property type="entry name" value="P-loop_NTPase"/>
</dbReference>
<dbReference type="PANTHER" id="PTHR43820:SF4">
    <property type="entry name" value="HIGH-AFFINITY BRANCHED-CHAIN AMINO ACID TRANSPORT ATP-BINDING PROTEIN LIVF"/>
    <property type="match status" value="1"/>
</dbReference>
<proteinExistence type="inferred from homology"/>
<evidence type="ECO:0000256" key="5">
    <source>
        <dbReference type="ARBA" id="ARBA00022970"/>
    </source>
</evidence>
<dbReference type="AlphaFoldDB" id="A0A1V9AA29"/>
<name>A0A1V9AA29_SACPI</name>
<dbReference type="InterPro" id="IPR003593">
    <property type="entry name" value="AAA+_ATPase"/>
</dbReference>
<dbReference type="GO" id="GO:0016887">
    <property type="term" value="F:ATP hydrolysis activity"/>
    <property type="evidence" value="ECO:0007669"/>
    <property type="project" value="InterPro"/>
</dbReference>
<dbReference type="Proteomes" id="UP000192591">
    <property type="component" value="Unassembled WGS sequence"/>
</dbReference>
<dbReference type="InterPro" id="IPR003439">
    <property type="entry name" value="ABC_transporter-like_ATP-bd"/>
</dbReference>
<keyword evidence="3" id="KW-0547">Nucleotide-binding</keyword>
<evidence type="ECO:0000313" key="7">
    <source>
        <dbReference type="EMBL" id="OQO93886.1"/>
    </source>
</evidence>
<dbReference type="Pfam" id="PF00005">
    <property type="entry name" value="ABC_tran"/>
    <property type="match status" value="1"/>
</dbReference>
<dbReference type="InterPro" id="IPR017871">
    <property type="entry name" value="ABC_transporter-like_CS"/>
</dbReference>
<dbReference type="GO" id="GO:0015807">
    <property type="term" value="P:L-amino acid transport"/>
    <property type="evidence" value="ECO:0007669"/>
    <property type="project" value="TreeGrafter"/>
</dbReference>
<dbReference type="InterPro" id="IPR052156">
    <property type="entry name" value="BCAA_Transport_ATP-bd_LivF"/>
</dbReference>
<keyword evidence="5" id="KW-0029">Amino-acid transport</keyword>
<dbReference type="EMBL" id="MWIH01000003">
    <property type="protein sequence ID" value="OQO93886.1"/>
    <property type="molecule type" value="Genomic_DNA"/>
</dbReference>
<dbReference type="PROSITE" id="PS00211">
    <property type="entry name" value="ABC_TRANSPORTER_1"/>
    <property type="match status" value="1"/>
</dbReference>